<organism evidence="1 2">
    <name type="scientific">Pandoraea anhela</name>
    <dbReference type="NCBI Taxonomy" id="2508295"/>
    <lineage>
        <taxon>Bacteria</taxon>
        <taxon>Pseudomonadati</taxon>
        <taxon>Pseudomonadota</taxon>
        <taxon>Betaproteobacteria</taxon>
        <taxon>Burkholderiales</taxon>
        <taxon>Burkholderiaceae</taxon>
        <taxon>Pandoraea</taxon>
    </lineage>
</organism>
<evidence type="ECO:0008006" key="3">
    <source>
        <dbReference type="Google" id="ProtNLM"/>
    </source>
</evidence>
<accession>A0A5E4YSP6</accession>
<dbReference type="EMBL" id="CABPSB010000025">
    <property type="protein sequence ID" value="VVE51811.1"/>
    <property type="molecule type" value="Genomic_DNA"/>
</dbReference>
<gene>
    <name evidence="1" type="ORF">PAN31108_04750</name>
</gene>
<evidence type="ECO:0000313" key="1">
    <source>
        <dbReference type="EMBL" id="VVE51811.1"/>
    </source>
</evidence>
<dbReference type="Proteomes" id="UP000406256">
    <property type="component" value="Unassembled WGS sequence"/>
</dbReference>
<dbReference type="RefSeq" id="WP_150671213.1">
    <property type="nucleotide sequence ID" value="NZ_CABPSB010000025.1"/>
</dbReference>
<sequence>MKSLPKNPPRFLLGTVLATAGAFDLIERTGTNAVELLMRHVSGDWGTVCEADALLNDLAVAAGERVLSAYEIGPERELIWVITEADRSATTLLLPRDY</sequence>
<dbReference type="AlphaFoldDB" id="A0A5E4YSP6"/>
<protein>
    <recommendedName>
        <fullName evidence="3">Type I restriction endonuclease subunit M</fullName>
    </recommendedName>
</protein>
<name>A0A5E4YSP6_9BURK</name>
<proteinExistence type="predicted"/>
<evidence type="ECO:0000313" key="2">
    <source>
        <dbReference type="Proteomes" id="UP000406256"/>
    </source>
</evidence>
<keyword evidence="2" id="KW-1185">Reference proteome</keyword>
<dbReference type="OrthoDB" id="5522207at2"/>
<reference evidence="1 2" key="1">
    <citation type="submission" date="2019-08" db="EMBL/GenBank/DDBJ databases">
        <authorList>
            <person name="Peeters C."/>
        </authorList>
    </citation>
    <scope>NUCLEOTIDE SEQUENCE [LARGE SCALE GENOMIC DNA]</scope>
    <source>
        <strain evidence="1 2">LMG 31108</strain>
    </source>
</reference>